<dbReference type="SUPFAM" id="SSF53448">
    <property type="entry name" value="Nucleotide-diphospho-sugar transferases"/>
    <property type="match status" value="1"/>
</dbReference>
<sequence>MLPSYAHGEHGVIVVIRATRHNAGDPDALSVELAQKFWSAHQAHIQHNLGRPAFALRLAPPGSLRYRGARRILGPSTSPLATAWPNRLNESWSPERPPQLGGALLGLLGDSAASIEVTNELVETAGDGTWIFPIGQHDANACPIGLSELVRSAPQNADVVYCDEVAPGYENLTPSAPGIHTMLSYSQLGRSVIIRREVWRNAGGLDPTLGAAALPDLLLRLVESGATFARSNVVLSWSQPPASLELGALEGALVRRGITATVTPDTQRRAQWRVTLPATQPTVDILIPTRDRLDLLQQCIASVRANTTYENYRIVVLDNDSSEPATLEYLHSGDVAVTSCPGSFNYARIINRGVAASAAEVIVTLNNDVIITDPEWLSALVGYALLPDVGIVGPRLVTAEGTSDHDGITIAPYPQHLQRGVNYGWDDEFVNSIRNVAAVTGACQVFERRKWNEVNGMDETLAVTFNDVDVCLRMNLAGYETLFTPYVELIHIGKASRGTKEALDDHYRFIQYWNLGVTFDDPYCPARLELVGPRYSVRA</sequence>
<proteinExistence type="predicted"/>
<reference evidence="2" key="1">
    <citation type="submission" date="2020-05" db="EMBL/GenBank/DDBJ databases">
        <authorList>
            <person name="Chiriac C."/>
            <person name="Salcher M."/>
            <person name="Ghai R."/>
            <person name="Kavagutti S V."/>
        </authorList>
    </citation>
    <scope>NUCLEOTIDE SEQUENCE</scope>
</reference>
<name>A0A6J6VW57_9ZZZZ</name>
<organism evidence="2">
    <name type="scientific">freshwater metagenome</name>
    <dbReference type="NCBI Taxonomy" id="449393"/>
    <lineage>
        <taxon>unclassified sequences</taxon>
        <taxon>metagenomes</taxon>
        <taxon>ecological metagenomes</taxon>
    </lineage>
</organism>
<feature type="domain" description="Glycosyltransferase 2-like" evidence="1">
    <location>
        <begin position="285"/>
        <end position="410"/>
    </location>
</feature>
<dbReference type="Pfam" id="PF00535">
    <property type="entry name" value="Glycos_transf_2"/>
    <property type="match status" value="1"/>
</dbReference>
<dbReference type="AlphaFoldDB" id="A0A6J6VW57"/>
<accession>A0A6J6VW57</accession>
<evidence type="ECO:0000313" key="2">
    <source>
        <dbReference type="EMBL" id="CAB4775596.1"/>
    </source>
</evidence>
<dbReference type="InterPro" id="IPR029044">
    <property type="entry name" value="Nucleotide-diphossugar_trans"/>
</dbReference>
<gene>
    <name evidence="2" type="ORF">UFOPK2958_00172</name>
</gene>
<dbReference type="PANTHER" id="PTHR43179">
    <property type="entry name" value="RHAMNOSYLTRANSFERASE WBBL"/>
    <property type="match status" value="1"/>
</dbReference>
<protein>
    <submittedName>
        <fullName evidence="2">Unannotated protein</fullName>
    </submittedName>
</protein>
<dbReference type="InterPro" id="IPR001173">
    <property type="entry name" value="Glyco_trans_2-like"/>
</dbReference>
<dbReference type="Gene3D" id="3.90.550.10">
    <property type="entry name" value="Spore Coat Polysaccharide Biosynthesis Protein SpsA, Chain A"/>
    <property type="match status" value="1"/>
</dbReference>
<dbReference type="PANTHER" id="PTHR43179:SF7">
    <property type="entry name" value="RHAMNOSYLTRANSFERASE WBBL"/>
    <property type="match status" value="1"/>
</dbReference>
<dbReference type="EMBL" id="CAFAAB010000010">
    <property type="protein sequence ID" value="CAB4775596.1"/>
    <property type="molecule type" value="Genomic_DNA"/>
</dbReference>
<evidence type="ECO:0000259" key="1">
    <source>
        <dbReference type="Pfam" id="PF00535"/>
    </source>
</evidence>